<dbReference type="InterPro" id="IPR050834">
    <property type="entry name" value="Glycosyltransf_2"/>
</dbReference>
<reference evidence="3" key="1">
    <citation type="submission" date="2016-07" db="EMBL/GenBank/DDBJ databases">
        <title>New class B carbapenemase carried by novel plasmid in Pseudomonas putida enviromental strain in eastern Amazonia.</title>
        <authorList>
            <person name="Souza C.O."/>
            <person name="Lima K.V."/>
            <person name="Brasiliense D.M."/>
            <person name="Perez-Chaparro P.J."/>
            <person name="Mamizuka E.M."/>
            <person name="Lima M.O."/>
            <person name="Lima L.N."/>
            <person name="McCulloch J.A."/>
        </authorList>
    </citation>
    <scope>NUCLEOTIDE SEQUENCE [LARGE SCALE GENOMIC DNA]</scope>
    <source>
        <strain evidence="3">IEC33019</strain>
    </source>
</reference>
<evidence type="ECO:0000313" key="3">
    <source>
        <dbReference type="EMBL" id="ANY89670.1"/>
    </source>
</evidence>
<dbReference type="Pfam" id="PF00535">
    <property type="entry name" value="Glycos_transf_2"/>
    <property type="match status" value="1"/>
</dbReference>
<dbReference type="AlphaFoldDB" id="A0A1B2FBQ0"/>
<dbReference type="SUPFAM" id="SSF53448">
    <property type="entry name" value="Nucleotide-diphospho-sugar transferases"/>
    <property type="match status" value="1"/>
</dbReference>
<dbReference type="PANTHER" id="PTHR43685">
    <property type="entry name" value="GLYCOSYLTRANSFERASE"/>
    <property type="match status" value="1"/>
</dbReference>
<keyword evidence="1" id="KW-0472">Membrane</keyword>
<keyword evidence="1" id="KW-0997">Cell inner membrane</keyword>
<name>A0A1B2FBQ0_PSEPU</name>
<feature type="domain" description="Glycosyltransferase 2-like" evidence="2">
    <location>
        <begin position="26"/>
        <end position="187"/>
    </location>
</feature>
<gene>
    <name evidence="3" type="primary">epsJ</name>
    <name evidence="3" type="ORF">IEC33019_4163</name>
</gene>
<sequence>MEVGRLSIRPSWGPDADGGVDAPLVSVLVPCYNREQYIEEALLSILEQDYPNFELIVVDDGSQDGSAQRIEALRERYGFQFYRQQNQGVSAALNTALKYARGQYIATPDSDDVMLQGRLTLQVAYLEQHPEVGCVGAGVVYVDANGRRLKAEKCKPIRAFSFAELLATARAVGAPVAMYRREAIDRVGGYDPQIRIQDFQMTLKIAYLGYRVDILPDLVTLYRKHPGNMSTTAYKRQLDYDLMAIAPYQDHPGYLPGLTCVMNKALKHSVVSQKGYALGLLMKIPPWRWNRVTWRRIRQLVFKFRE</sequence>
<dbReference type="PANTHER" id="PTHR43685:SF11">
    <property type="entry name" value="GLYCOSYLTRANSFERASE TAGX-RELATED"/>
    <property type="match status" value="1"/>
</dbReference>
<protein>
    <submittedName>
        <fullName evidence="3">Putative glycosyltransferase EpsJ</fullName>
    </submittedName>
</protein>
<evidence type="ECO:0000256" key="1">
    <source>
        <dbReference type="ARBA" id="ARBA00022519"/>
    </source>
</evidence>
<keyword evidence="1" id="KW-1003">Cell membrane</keyword>
<proteinExistence type="predicted"/>
<dbReference type="InterPro" id="IPR029044">
    <property type="entry name" value="Nucleotide-diphossugar_trans"/>
</dbReference>
<evidence type="ECO:0000259" key="2">
    <source>
        <dbReference type="Pfam" id="PF00535"/>
    </source>
</evidence>
<organism evidence="3">
    <name type="scientific">Pseudomonas putida</name>
    <name type="common">Arthrobacter siderocapsulatus</name>
    <dbReference type="NCBI Taxonomy" id="303"/>
    <lineage>
        <taxon>Bacteria</taxon>
        <taxon>Pseudomonadati</taxon>
        <taxon>Pseudomonadota</taxon>
        <taxon>Gammaproteobacteria</taxon>
        <taxon>Pseudomonadales</taxon>
        <taxon>Pseudomonadaceae</taxon>
        <taxon>Pseudomonas</taxon>
    </lineage>
</organism>
<keyword evidence="3" id="KW-0808">Transferase</keyword>
<dbReference type="GO" id="GO:0016740">
    <property type="term" value="F:transferase activity"/>
    <property type="evidence" value="ECO:0007669"/>
    <property type="project" value="UniProtKB-KW"/>
</dbReference>
<accession>A0A1B2FBQ0</accession>
<dbReference type="InterPro" id="IPR001173">
    <property type="entry name" value="Glyco_trans_2-like"/>
</dbReference>
<dbReference type="Gene3D" id="3.90.550.10">
    <property type="entry name" value="Spore Coat Polysaccharide Biosynthesis Protein SpsA, Chain A"/>
    <property type="match status" value="1"/>
</dbReference>
<dbReference type="EMBL" id="CP016634">
    <property type="protein sequence ID" value="ANY89670.1"/>
    <property type="molecule type" value="Genomic_DNA"/>
</dbReference>
<dbReference type="CDD" id="cd00761">
    <property type="entry name" value="Glyco_tranf_GTA_type"/>
    <property type="match status" value="1"/>
</dbReference>